<sequence length="117" mass="12795">MRLLILTLSLITLAGCTVTRQAHVSEVDAATGIVRLVYDQAFLQHAHTDRYVSRGIADRACQQEGYTHAVPFGQPVGNCSLFAGSLCLNTESLCHISAIIPPSLSFSKYFNQRGDLR</sequence>
<dbReference type="PROSITE" id="PS51257">
    <property type="entry name" value="PROKAR_LIPOPROTEIN"/>
    <property type="match status" value="1"/>
</dbReference>
<dbReference type="InterPro" id="IPR025731">
    <property type="entry name" value="YecR-like"/>
</dbReference>
<protein>
    <submittedName>
        <fullName evidence="1">Protein</fullName>
    </submittedName>
</protein>
<gene>
    <name evidence="1" type="primary">yecR</name>
    <name evidence="1" type="ORF">NCTC9077_02560</name>
</gene>
<reference evidence="1 2" key="1">
    <citation type="submission" date="2018-06" db="EMBL/GenBank/DDBJ databases">
        <authorList>
            <consortium name="Pathogen Informatics"/>
            <person name="Doyle S."/>
        </authorList>
    </citation>
    <scope>NUCLEOTIDE SEQUENCE [LARGE SCALE GENOMIC DNA]</scope>
    <source>
        <strain evidence="1 2">NCTC9077</strain>
    </source>
</reference>
<dbReference type="Proteomes" id="UP000254495">
    <property type="component" value="Unassembled WGS sequence"/>
</dbReference>
<dbReference type="AlphaFoldDB" id="A0A376VHT4"/>
<dbReference type="Pfam" id="PF13992">
    <property type="entry name" value="YecR"/>
    <property type="match status" value="1"/>
</dbReference>
<proteinExistence type="predicted"/>
<organism evidence="1 2">
    <name type="scientific">Escherichia coli</name>
    <dbReference type="NCBI Taxonomy" id="562"/>
    <lineage>
        <taxon>Bacteria</taxon>
        <taxon>Pseudomonadati</taxon>
        <taxon>Pseudomonadota</taxon>
        <taxon>Gammaproteobacteria</taxon>
        <taxon>Enterobacterales</taxon>
        <taxon>Enterobacteriaceae</taxon>
        <taxon>Escherichia</taxon>
    </lineage>
</organism>
<evidence type="ECO:0000313" key="1">
    <source>
        <dbReference type="EMBL" id="STJ10865.1"/>
    </source>
</evidence>
<accession>A0A376VHT4</accession>
<name>A0A376VHT4_ECOLX</name>
<dbReference type="EMBL" id="UGCU01000001">
    <property type="protein sequence ID" value="STJ10865.1"/>
    <property type="molecule type" value="Genomic_DNA"/>
</dbReference>
<evidence type="ECO:0000313" key="2">
    <source>
        <dbReference type="Proteomes" id="UP000254495"/>
    </source>
</evidence>